<keyword evidence="6" id="KW-1133">Transmembrane helix</keyword>
<dbReference type="EMBL" id="DF237150">
    <property type="protein sequence ID" value="GAQ84700.1"/>
    <property type="molecule type" value="Genomic_DNA"/>
</dbReference>
<protein>
    <recommendedName>
        <fullName evidence="4">protein-S-isoprenylcysteine alpha-carbonyl methylesterase</fullName>
        <ecNumber evidence="4">3.1.1.n2</ecNumber>
    </recommendedName>
</protein>
<dbReference type="STRING" id="105231.A0A0U9HK16"/>
<dbReference type="GO" id="GO:0016787">
    <property type="term" value="F:hydrolase activity"/>
    <property type="evidence" value="ECO:0007669"/>
    <property type="project" value="UniProtKB-KW"/>
</dbReference>
<evidence type="ECO:0000256" key="1">
    <source>
        <dbReference type="ARBA" id="ARBA00004653"/>
    </source>
</evidence>
<dbReference type="Pfam" id="PF20434">
    <property type="entry name" value="BD-FAE"/>
    <property type="match status" value="1"/>
</dbReference>
<keyword evidence="6" id="KW-0812">Transmembrane</keyword>
<dbReference type="SUPFAM" id="SSF53474">
    <property type="entry name" value="alpha/beta-Hydrolases"/>
    <property type="match status" value="1"/>
</dbReference>
<comment type="subcellular location">
    <subcellularLocation>
        <location evidence="1">Golgi apparatus membrane</location>
        <topology evidence="1">Multi-pass membrane protein</topology>
    </subcellularLocation>
</comment>
<feature type="transmembrane region" description="Helical" evidence="6">
    <location>
        <begin position="126"/>
        <end position="145"/>
    </location>
</feature>
<evidence type="ECO:0000256" key="4">
    <source>
        <dbReference type="ARBA" id="ARBA00038928"/>
    </source>
</evidence>
<evidence type="ECO:0000256" key="5">
    <source>
        <dbReference type="ARBA" id="ARBA00049507"/>
    </source>
</evidence>
<evidence type="ECO:0000256" key="3">
    <source>
        <dbReference type="ARBA" id="ARBA00038028"/>
    </source>
</evidence>
<dbReference type="EC" id="3.1.1.n2" evidence="4"/>
<sequence>MATSASISFSAGLYDPPDAVRDGLHAAEGDTFDLNLLRTKSVNPTPLKRKSSEDVSRLDRLLHRRVSLGGKCQGLHLDPETEQKAMTIGNKIAHAAAETYLITRLAFILLRSFGVGYQWIQKAIFLVIYAALLAPGFAQVGWYYFQSPRVWRSVVYGPHPRNRLDLYFPEDRTKPRPVVIFITGGAWIIGYKAWGALLGQSLSARGVIVACLDYRNFPQGTVIDMLLDVSNGISWVLEKANELGGDPQSVVLVGQSAGAHLGSLALLKHAIKEANGLERLNWSLKQIRAFVGVSGGYNLHELMDHFHEQGLYRSIFEKIMDGKEVMPFFSPEAILESKAFAGSENAAKLVPPVTLLHGTRDKSIPHQASERFAEKLKKHGIAATTRIFVGKSHTDPIIQDPLRGGKDDLMEAVLAVLYEGIDEGGWPAARPARRRMVPEPLIALAGRACPF</sequence>
<dbReference type="OMA" id="GYRWMTR"/>
<dbReference type="PANTHER" id="PTHR48081:SF33">
    <property type="entry name" value="KYNURENINE FORMAMIDASE"/>
    <property type="match status" value="1"/>
</dbReference>
<dbReference type="InterPro" id="IPR029058">
    <property type="entry name" value="AB_hydrolase_fold"/>
</dbReference>
<evidence type="ECO:0000256" key="2">
    <source>
        <dbReference type="ARBA" id="ARBA00022801"/>
    </source>
</evidence>
<comment type="catalytic activity">
    <reaction evidence="5">
        <text>[protein]-C-terminal S-[(2E,6E)-farnesyl]-L-cysteine methyl ester + H2O = [protein]-C-terminal S-[(2E,6E)-farnesyl]-L-cysteine + methanol + H(+)</text>
        <dbReference type="Rhea" id="RHEA:48520"/>
        <dbReference type="Rhea" id="RHEA-COMP:12125"/>
        <dbReference type="Rhea" id="RHEA-COMP:12126"/>
        <dbReference type="ChEBI" id="CHEBI:15377"/>
        <dbReference type="ChEBI" id="CHEBI:15378"/>
        <dbReference type="ChEBI" id="CHEBI:17790"/>
        <dbReference type="ChEBI" id="CHEBI:90510"/>
        <dbReference type="ChEBI" id="CHEBI:90511"/>
        <dbReference type="EC" id="3.1.1.n2"/>
    </reaction>
</comment>
<evidence type="ECO:0000313" key="8">
    <source>
        <dbReference type="EMBL" id="GAQ84700.1"/>
    </source>
</evidence>
<dbReference type="GO" id="GO:0000139">
    <property type="term" value="C:Golgi membrane"/>
    <property type="evidence" value="ECO:0007669"/>
    <property type="project" value="UniProtKB-SubCell"/>
</dbReference>
<evidence type="ECO:0000313" key="9">
    <source>
        <dbReference type="Proteomes" id="UP000054558"/>
    </source>
</evidence>
<dbReference type="Proteomes" id="UP000054558">
    <property type="component" value="Unassembled WGS sequence"/>
</dbReference>
<organism evidence="8 9">
    <name type="scientific">Klebsormidium nitens</name>
    <name type="common">Green alga</name>
    <name type="synonym">Ulothrix nitens</name>
    <dbReference type="NCBI Taxonomy" id="105231"/>
    <lineage>
        <taxon>Eukaryota</taxon>
        <taxon>Viridiplantae</taxon>
        <taxon>Streptophyta</taxon>
        <taxon>Klebsormidiophyceae</taxon>
        <taxon>Klebsormidiales</taxon>
        <taxon>Klebsormidiaceae</taxon>
        <taxon>Klebsormidium</taxon>
    </lineage>
</organism>
<dbReference type="InterPro" id="IPR049492">
    <property type="entry name" value="BD-FAE-like_dom"/>
</dbReference>
<keyword evidence="9" id="KW-1185">Reference proteome</keyword>
<reference evidence="8 9" key="1">
    <citation type="journal article" date="2014" name="Nat. Commun.">
        <title>Klebsormidium flaccidum genome reveals primary factors for plant terrestrial adaptation.</title>
        <authorList>
            <person name="Hori K."/>
            <person name="Maruyama F."/>
            <person name="Fujisawa T."/>
            <person name="Togashi T."/>
            <person name="Yamamoto N."/>
            <person name="Seo M."/>
            <person name="Sato S."/>
            <person name="Yamada T."/>
            <person name="Mori H."/>
            <person name="Tajima N."/>
            <person name="Moriyama T."/>
            <person name="Ikeuchi M."/>
            <person name="Watanabe M."/>
            <person name="Wada H."/>
            <person name="Kobayashi K."/>
            <person name="Saito M."/>
            <person name="Masuda T."/>
            <person name="Sasaki-Sekimoto Y."/>
            <person name="Mashiguchi K."/>
            <person name="Awai K."/>
            <person name="Shimojima M."/>
            <person name="Masuda S."/>
            <person name="Iwai M."/>
            <person name="Nobusawa T."/>
            <person name="Narise T."/>
            <person name="Kondo S."/>
            <person name="Saito H."/>
            <person name="Sato R."/>
            <person name="Murakawa M."/>
            <person name="Ihara Y."/>
            <person name="Oshima-Yamada Y."/>
            <person name="Ohtaka K."/>
            <person name="Satoh M."/>
            <person name="Sonobe K."/>
            <person name="Ishii M."/>
            <person name="Ohtani R."/>
            <person name="Kanamori-Sato M."/>
            <person name="Honoki R."/>
            <person name="Miyazaki D."/>
            <person name="Mochizuki H."/>
            <person name="Umetsu J."/>
            <person name="Higashi K."/>
            <person name="Shibata D."/>
            <person name="Kamiya Y."/>
            <person name="Sato N."/>
            <person name="Nakamura Y."/>
            <person name="Tabata S."/>
            <person name="Ida S."/>
            <person name="Kurokawa K."/>
            <person name="Ohta H."/>
        </authorList>
    </citation>
    <scope>NUCLEOTIDE SEQUENCE [LARGE SCALE GENOMIC DNA]</scope>
    <source>
        <strain evidence="8 9">NIES-2285</strain>
    </source>
</reference>
<comment type="similarity">
    <text evidence="3">Belongs to the AB hydrolase superfamily. Isoprenylcysteine methylesterase family.</text>
</comment>
<proteinExistence type="inferred from homology"/>
<evidence type="ECO:0000259" key="7">
    <source>
        <dbReference type="Pfam" id="PF20434"/>
    </source>
</evidence>
<keyword evidence="6" id="KW-0472">Membrane</keyword>
<accession>A0A0U9HK16</accession>
<dbReference type="InterPro" id="IPR050300">
    <property type="entry name" value="GDXG_lipolytic_enzyme"/>
</dbReference>
<dbReference type="AlphaFoldDB" id="A0A0U9HK16"/>
<gene>
    <name evidence="8" type="ORF">KFL_002010160</name>
</gene>
<dbReference type="Gene3D" id="3.40.50.1820">
    <property type="entry name" value="alpha/beta hydrolase"/>
    <property type="match status" value="1"/>
</dbReference>
<keyword evidence="2 8" id="KW-0378">Hydrolase</keyword>
<feature type="domain" description="BD-FAE-like" evidence="7">
    <location>
        <begin position="164"/>
        <end position="376"/>
    </location>
</feature>
<dbReference type="PANTHER" id="PTHR48081">
    <property type="entry name" value="AB HYDROLASE SUPERFAMILY PROTEIN C4A8.06C"/>
    <property type="match status" value="1"/>
</dbReference>
<dbReference type="OrthoDB" id="6495301at2759"/>
<name>A0A0U9HK16_KLENI</name>
<evidence type="ECO:0000256" key="6">
    <source>
        <dbReference type="SAM" id="Phobius"/>
    </source>
</evidence>